<feature type="transmembrane region" description="Helical" evidence="1">
    <location>
        <begin position="87"/>
        <end position="111"/>
    </location>
</feature>
<proteinExistence type="predicted"/>
<accession>A0A3Q3DED7</accession>
<evidence type="ECO:0000256" key="1">
    <source>
        <dbReference type="SAM" id="Phobius"/>
    </source>
</evidence>
<dbReference type="Ensembl" id="ENSHCOT00000026004.1">
    <property type="protein sequence ID" value="ENSHCOP00000009969.1"/>
    <property type="gene ID" value="ENSHCOG00000012502.1"/>
</dbReference>
<keyword evidence="1" id="KW-1133">Transmembrane helix</keyword>
<organism evidence="2 3">
    <name type="scientific">Hippocampus comes</name>
    <name type="common">Tiger tail seahorse</name>
    <dbReference type="NCBI Taxonomy" id="109280"/>
    <lineage>
        <taxon>Eukaryota</taxon>
        <taxon>Metazoa</taxon>
        <taxon>Chordata</taxon>
        <taxon>Craniata</taxon>
        <taxon>Vertebrata</taxon>
        <taxon>Euteleostomi</taxon>
        <taxon>Actinopterygii</taxon>
        <taxon>Neopterygii</taxon>
        <taxon>Teleostei</taxon>
        <taxon>Neoteleostei</taxon>
        <taxon>Acanthomorphata</taxon>
        <taxon>Syngnathiaria</taxon>
        <taxon>Syngnathiformes</taxon>
        <taxon>Syngnathoidei</taxon>
        <taxon>Syngnathidae</taxon>
        <taxon>Hippocampus</taxon>
    </lineage>
</organism>
<reference evidence="2" key="1">
    <citation type="submission" date="2025-08" db="UniProtKB">
        <authorList>
            <consortium name="Ensembl"/>
        </authorList>
    </citation>
    <scope>IDENTIFICATION</scope>
</reference>
<keyword evidence="3" id="KW-1185">Reference proteome</keyword>
<evidence type="ECO:0000313" key="2">
    <source>
        <dbReference type="Ensembl" id="ENSHCOP00000009969.1"/>
    </source>
</evidence>
<protein>
    <submittedName>
        <fullName evidence="2">Uncharacterized protein</fullName>
    </submittedName>
</protein>
<keyword evidence="1" id="KW-0472">Membrane</keyword>
<sequence length="155" mass="17084">RAPPRHVFGLGGLPNALNFLLVAFAVTCGALFGLLQTDTHVAHRRIASSPIQSQIEIFSPFLQRLISVSSQVTLVLSTLFFSFSFSYLLFHCSAVSSMFSVTVFLMVLALVTQKVDLVSASLKDEGEQQMTMVVRQFPPRESCRILVILLSLYGT</sequence>
<dbReference type="Proteomes" id="UP000264820">
    <property type="component" value="Unplaced"/>
</dbReference>
<evidence type="ECO:0000313" key="3">
    <source>
        <dbReference type="Proteomes" id="UP000264820"/>
    </source>
</evidence>
<dbReference type="AlphaFoldDB" id="A0A3Q3DED7"/>
<dbReference type="GeneTree" id="ENSGT01030000234815"/>
<feature type="transmembrane region" description="Helical" evidence="1">
    <location>
        <begin position="16"/>
        <end position="35"/>
    </location>
</feature>
<name>A0A3Q3DED7_HIPCM</name>
<reference evidence="2" key="2">
    <citation type="submission" date="2025-09" db="UniProtKB">
        <authorList>
            <consortium name="Ensembl"/>
        </authorList>
    </citation>
    <scope>IDENTIFICATION</scope>
</reference>
<keyword evidence="1" id="KW-0812">Transmembrane</keyword>